<evidence type="ECO:0000313" key="3">
    <source>
        <dbReference type="EMBL" id="APE42587.1"/>
    </source>
</evidence>
<dbReference type="KEGG" id="suam:BOO69_03510"/>
<dbReference type="STRING" id="1917485.BOO69_03510"/>
<evidence type="ECO:0000256" key="1">
    <source>
        <dbReference type="SAM" id="MobiDB-lite"/>
    </source>
</evidence>
<sequence length="177" mass="19405">MTTITVPAHEHGVVRVFSLSMSADQAESLRNSRHAQADALGLKEMDPRGVEVFRIADLADFGLYGYLRDGVDAEEADLARDRTKLKALEGWVLLVHSSAFEGRQVEFTPTPELTLIGTYGRTQPDPTRLEVESDAAKPYSGSPTMTPPQPVRGRPGSVMVIAGLVLLLMLVCWWLLS</sequence>
<feature type="region of interest" description="Disordered" evidence="1">
    <location>
        <begin position="123"/>
        <end position="151"/>
    </location>
</feature>
<name>A0A1J0WE55_9RHOB</name>
<accession>A0A1J0WE55</accession>
<evidence type="ECO:0008006" key="5">
    <source>
        <dbReference type="Google" id="ProtNLM"/>
    </source>
</evidence>
<evidence type="ECO:0000256" key="2">
    <source>
        <dbReference type="SAM" id="Phobius"/>
    </source>
</evidence>
<keyword evidence="4" id="KW-1185">Reference proteome</keyword>
<dbReference type="EMBL" id="CP018076">
    <property type="protein sequence ID" value="APE42587.1"/>
    <property type="molecule type" value="Genomic_DNA"/>
</dbReference>
<dbReference type="AlphaFoldDB" id="A0A1J0WE55"/>
<keyword evidence="2" id="KW-1133">Transmembrane helix</keyword>
<proteinExistence type="predicted"/>
<reference evidence="3 4" key="1">
    <citation type="submission" date="2016-11" db="EMBL/GenBank/DDBJ databases">
        <title>Complete genome sequence of Sulfitobacter sp. AM1-D1, a toxic bacteria associated with marine dinoflagellate Alexandrium minutum in East China Sea.</title>
        <authorList>
            <person name="Yang Q."/>
            <person name="Zhang X."/>
            <person name="Tian X."/>
        </authorList>
    </citation>
    <scope>NUCLEOTIDE SEQUENCE [LARGE SCALE GENOMIC DNA]</scope>
    <source>
        <strain evidence="3 4">AM1-D1</strain>
    </source>
</reference>
<protein>
    <recommendedName>
        <fullName evidence="5">Aspartate carbamoyltransferase catalytic subunit</fullName>
    </recommendedName>
</protein>
<keyword evidence="2" id="KW-0812">Transmembrane</keyword>
<keyword evidence="2" id="KW-0472">Membrane</keyword>
<evidence type="ECO:0000313" key="4">
    <source>
        <dbReference type="Proteomes" id="UP000181897"/>
    </source>
</evidence>
<dbReference type="Proteomes" id="UP000181897">
    <property type="component" value="Chromosome"/>
</dbReference>
<organism evidence="3 4">
    <name type="scientific">Sulfitobacter alexandrii</name>
    <dbReference type="NCBI Taxonomy" id="1917485"/>
    <lineage>
        <taxon>Bacteria</taxon>
        <taxon>Pseudomonadati</taxon>
        <taxon>Pseudomonadota</taxon>
        <taxon>Alphaproteobacteria</taxon>
        <taxon>Rhodobacterales</taxon>
        <taxon>Roseobacteraceae</taxon>
        <taxon>Sulfitobacter</taxon>
    </lineage>
</organism>
<feature type="transmembrane region" description="Helical" evidence="2">
    <location>
        <begin position="158"/>
        <end position="176"/>
    </location>
</feature>
<gene>
    <name evidence="3" type="ORF">BOO69_03510</name>
</gene>